<proteinExistence type="predicted"/>
<sequence>MSLPSSPPAHPTKSLLTILTLTILFLLHLPPPTSADDYRRSELNLNRTHVSSSSEMAHHTSWEFNTPGSQDGWGTYNPDQMQADVYSASSSLHIAIEGTEPRIDSPRFLLTLLDRPIISLRYKYLGLSNVGKFKLRGNPDSTEYLDPTYGTSHSGWSDGSSGADFFTDIYFPIIGDGTWRTTYATFNDQLNATEPLERLFNSTLTQLRLYPAISRAETDDYPESEPPVPGSSFIIDWLRLQNSPTIERVTGCNGEIYSDVKDFENVEYEVEGKEEKVNGYLSKFRTEWERRRVSKETTFAKTYNCLRHGGDRITIEGRNLGTGASPAIVYIGSDKNPCTYVIHDEKFPQSRITCITPACMTENCDWTESHVWVLNGKLPGLNDTVPFFKYAEPAPPVINLAYSNLAARSFDLNWTPGGSIWDAMSVTGYRITVKPLNGGDQTEWIMQVGNVTTTTVRNLYPNVNYRIKIQGTTENQNNPEWKALDLYGRRELIDGGVIGEANDITLTTLEYDLEFTKFNAEMTLNAGAVDPGSTLGPTGVTGGEGHYGLYLIGDANIENCNSSVVCCDDWPICTGASYSCSSSIIPDPRYESGEVKDRRVPDNLVGGEKWVKTVTEMNPVTATATMKCGPALRLTASSPRLSGAAWYQRQLEVNEGFDTTFTYRIANPSLKCDVMDDVYTKCRSRGADGFAFVIQNDSEQALGGSGSDLGYGGIINSFAVEFDTYYNPELLEPYENHISVHTRGHRATNSAHQSYSTGSTSQVRDLTDGDIEVRLKYSVDFDSTLLDDPNFLASPYMSNFLENADFENGGMADWSTGMGTLQVYVENLVDPVLVVPLNLDATINLNHGRAWVGFTSATGFNSWQVHDILEWRFKSLREDKSYLPPPIVNGEGAHMCSGVAGSECRHD</sequence>
<dbReference type="InterPro" id="IPR003961">
    <property type="entry name" value="FN3_dom"/>
</dbReference>
<dbReference type="Gene3D" id="2.60.40.10">
    <property type="entry name" value="Immunoglobulins"/>
    <property type="match status" value="2"/>
</dbReference>
<dbReference type="SUPFAM" id="SSF49899">
    <property type="entry name" value="Concanavalin A-like lectins/glucanases"/>
    <property type="match status" value="1"/>
</dbReference>
<dbReference type="EMBL" id="BRXW01000008">
    <property type="protein sequence ID" value="GMH99274.1"/>
    <property type="molecule type" value="Genomic_DNA"/>
</dbReference>
<dbReference type="InterPro" id="IPR014756">
    <property type="entry name" value="Ig_E-set"/>
</dbReference>
<evidence type="ECO:0000313" key="4">
    <source>
        <dbReference type="Proteomes" id="UP001165122"/>
    </source>
</evidence>
<dbReference type="Pfam" id="PF18483">
    <property type="entry name" value="Lectin_L-type_dom"/>
    <property type="match status" value="1"/>
</dbReference>
<comment type="caution">
    <text evidence="3">The sequence shown here is derived from an EMBL/GenBank/DDBJ whole genome shotgun (WGS) entry which is preliminary data.</text>
</comment>
<feature type="chain" id="PRO_5040978896" description="Fibronectin type-III domain-containing protein" evidence="1">
    <location>
        <begin position="36"/>
        <end position="907"/>
    </location>
</feature>
<dbReference type="Pfam" id="PF01833">
    <property type="entry name" value="TIG"/>
    <property type="match status" value="1"/>
</dbReference>
<dbReference type="PROSITE" id="PS50853">
    <property type="entry name" value="FN3"/>
    <property type="match status" value="1"/>
</dbReference>
<dbReference type="InterPro" id="IPR036116">
    <property type="entry name" value="FN3_sf"/>
</dbReference>
<evidence type="ECO:0000313" key="3">
    <source>
        <dbReference type="EMBL" id="GMH99274.1"/>
    </source>
</evidence>
<dbReference type="Pfam" id="PF00041">
    <property type="entry name" value="fn3"/>
    <property type="match status" value="1"/>
</dbReference>
<dbReference type="SMART" id="SM00060">
    <property type="entry name" value="FN3"/>
    <property type="match status" value="1"/>
</dbReference>
<dbReference type="OrthoDB" id="409136at2759"/>
<dbReference type="PANTHER" id="PTHR12223:SF19">
    <property type="entry name" value="LEGUME LECTIN DOMAIN-CONTAINING PROTEIN"/>
    <property type="match status" value="1"/>
</dbReference>
<protein>
    <recommendedName>
        <fullName evidence="2">Fibronectin type-III domain-containing protein</fullName>
    </recommendedName>
</protein>
<dbReference type="CDD" id="cd00102">
    <property type="entry name" value="IPT"/>
    <property type="match status" value="1"/>
</dbReference>
<gene>
    <name evidence="3" type="ORF">TrLO_g8372</name>
</gene>
<keyword evidence="4" id="KW-1185">Reference proteome</keyword>
<dbReference type="AlphaFoldDB" id="A0A9W7F0L1"/>
<dbReference type="SUPFAM" id="SSF81296">
    <property type="entry name" value="E set domains"/>
    <property type="match status" value="1"/>
</dbReference>
<dbReference type="InterPro" id="IPR013320">
    <property type="entry name" value="ConA-like_dom_sf"/>
</dbReference>
<dbReference type="Gene3D" id="2.60.120.200">
    <property type="match status" value="1"/>
</dbReference>
<dbReference type="PANTHER" id="PTHR12223">
    <property type="entry name" value="VESICULAR MANNOSE-BINDING LECTIN"/>
    <property type="match status" value="1"/>
</dbReference>
<accession>A0A9W7F0L1</accession>
<organism evidence="3 4">
    <name type="scientific">Triparma laevis f. longispina</name>
    <dbReference type="NCBI Taxonomy" id="1714387"/>
    <lineage>
        <taxon>Eukaryota</taxon>
        <taxon>Sar</taxon>
        <taxon>Stramenopiles</taxon>
        <taxon>Ochrophyta</taxon>
        <taxon>Bolidophyceae</taxon>
        <taxon>Parmales</taxon>
        <taxon>Triparmaceae</taxon>
        <taxon>Triparma</taxon>
    </lineage>
</organism>
<dbReference type="InterPro" id="IPR002909">
    <property type="entry name" value="IPT_dom"/>
</dbReference>
<feature type="domain" description="Fibronectin type-III" evidence="2">
    <location>
        <begin position="396"/>
        <end position="491"/>
    </location>
</feature>
<evidence type="ECO:0000259" key="2">
    <source>
        <dbReference type="PROSITE" id="PS50853"/>
    </source>
</evidence>
<dbReference type="InterPro" id="IPR056573">
    <property type="entry name" value="Lectin_L-type_dom"/>
</dbReference>
<keyword evidence="1" id="KW-0732">Signal</keyword>
<dbReference type="InterPro" id="IPR013783">
    <property type="entry name" value="Ig-like_fold"/>
</dbReference>
<reference evidence="4" key="1">
    <citation type="journal article" date="2023" name="Commun. Biol.">
        <title>Genome analysis of Parmales, the sister group of diatoms, reveals the evolutionary specialization of diatoms from phago-mixotrophs to photoautotrophs.</title>
        <authorList>
            <person name="Ban H."/>
            <person name="Sato S."/>
            <person name="Yoshikawa S."/>
            <person name="Yamada K."/>
            <person name="Nakamura Y."/>
            <person name="Ichinomiya M."/>
            <person name="Sato N."/>
            <person name="Blanc-Mathieu R."/>
            <person name="Endo H."/>
            <person name="Kuwata A."/>
            <person name="Ogata H."/>
        </authorList>
    </citation>
    <scope>NUCLEOTIDE SEQUENCE [LARGE SCALE GENOMIC DNA]</scope>
    <source>
        <strain evidence="4">NIES 3700</strain>
    </source>
</reference>
<dbReference type="InterPro" id="IPR051136">
    <property type="entry name" value="Intracellular_Lectin-GPT"/>
</dbReference>
<dbReference type="CDD" id="cd00063">
    <property type="entry name" value="FN3"/>
    <property type="match status" value="1"/>
</dbReference>
<dbReference type="Proteomes" id="UP001165122">
    <property type="component" value="Unassembled WGS sequence"/>
</dbReference>
<dbReference type="SUPFAM" id="SSF49265">
    <property type="entry name" value="Fibronectin type III"/>
    <property type="match status" value="1"/>
</dbReference>
<dbReference type="CDD" id="cd01951">
    <property type="entry name" value="lectin_L-type"/>
    <property type="match status" value="1"/>
</dbReference>
<feature type="signal peptide" evidence="1">
    <location>
        <begin position="1"/>
        <end position="35"/>
    </location>
</feature>
<evidence type="ECO:0000256" key="1">
    <source>
        <dbReference type="SAM" id="SignalP"/>
    </source>
</evidence>
<name>A0A9W7F0L1_9STRA</name>